<evidence type="ECO:0000313" key="3">
    <source>
        <dbReference type="Proteomes" id="UP000646738"/>
    </source>
</evidence>
<keyword evidence="3" id="KW-1185">Reference proteome</keyword>
<comment type="caution">
    <text evidence="2">The sequence shown here is derived from an EMBL/GenBank/DDBJ whole genome shotgun (WGS) entry which is preliminary data.</text>
</comment>
<gene>
    <name evidence="2" type="ORF">Srubr_23970</name>
</gene>
<dbReference type="EMBL" id="BNEA01000007">
    <property type="protein sequence ID" value="GHI52551.1"/>
    <property type="molecule type" value="Genomic_DNA"/>
</dbReference>
<dbReference type="Pfam" id="PF13472">
    <property type="entry name" value="Lipase_GDSL_2"/>
    <property type="match status" value="1"/>
</dbReference>
<evidence type="ECO:0000259" key="1">
    <source>
        <dbReference type="Pfam" id="PF13472"/>
    </source>
</evidence>
<protein>
    <recommendedName>
        <fullName evidence="1">SGNH hydrolase-type esterase domain-containing protein</fullName>
    </recommendedName>
</protein>
<evidence type="ECO:0000313" key="2">
    <source>
        <dbReference type="EMBL" id="GHI52551.1"/>
    </source>
</evidence>
<dbReference type="SUPFAM" id="SSF52266">
    <property type="entry name" value="SGNH hydrolase"/>
    <property type="match status" value="1"/>
</dbReference>
<organism evidence="2 3">
    <name type="scientific">Streptomyces rubradiris</name>
    <name type="common">Streptomyces achromogenes subsp. rubradiris</name>
    <dbReference type="NCBI Taxonomy" id="285531"/>
    <lineage>
        <taxon>Bacteria</taxon>
        <taxon>Bacillati</taxon>
        <taxon>Actinomycetota</taxon>
        <taxon>Actinomycetes</taxon>
        <taxon>Kitasatosporales</taxon>
        <taxon>Streptomycetaceae</taxon>
        <taxon>Streptomyces</taxon>
    </lineage>
</organism>
<name>A0ABQ3R9M3_STRRR</name>
<dbReference type="Proteomes" id="UP000646738">
    <property type="component" value="Unassembled WGS sequence"/>
</dbReference>
<dbReference type="InterPro" id="IPR013830">
    <property type="entry name" value="SGNH_hydro"/>
</dbReference>
<feature type="domain" description="SGNH hydrolase-type esterase" evidence="1">
    <location>
        <begin position="33"/>
        <end position="204"/>
    </location>
</feature>
<dbReference type="Gene3D" id="3.40.50.1110">
    <property type="entry name" value="SGNH hydrolase"/>
    <property type="match status" value="1"/>
</dbReference>
<reference evidence="3" key="1">
    <citation type="submission" date="2023-07" db="EMBL/GenBank/DDBJ databases">
        <title>Whole genome shotgun sequence of Streptomyces achromogenes subsp. rubradiris NBRC 14000.</title>
        <authorList>
            <person name="Komaki H."/>
            <person name="Tamura T."/>
        </authorList>
    </citation>
    <scope>NUCLEOTIDE SEQUENCE [LARGE SCALE GENOMIC DNA]</scope>
    <source>
        <strain evidence="3">NBRC 14000</strain>
    </source>
</reference>
<dbReference type="InterPro" id="IPR036514">
    <property type="entry name" value="SGNH_hydro_sf"/>
</dbReference>
<sequence length="223" mass="24388">MATTFTEETDPFCLATLDAAAMLFDAPWQRYAVIGDSLSAGTGDKSAGYGDQGWCDRVAHVLRQVRPGLAYLNTAVSGATTVDTLAHQTDAMREFAPDLLHLPCGANDLLRRAPDFREIERDLRAMYDLAAATDALLTTFTLGRAYVVPVFPDWTERVLTLNDLIRTLAGEYGAVVVDMWDHPVNSRENLLSADRVHFSTSGQAVMAGEMVRALAAVLAHRTR</sequence>
<proteinExistence type="predicted"/>
<dbReference type="InterPro" id="IPR053140">
    <property type="entry name" value="GDSL_Rv0518-like"/>
</dbReference>
<dbReference type="RefSeq" id="WP_189991382.1">
    <property type="nucleotide sequence ID" value="NZ_BNCB01000003.1"/>
</dbReference>
<dbReference type="PANTHER" id="PTHR43784">
    <property type="entry name" value="GDSL-LIKE LIPASE/ACYLHYDROLASE, PUTATIVE (AFU_ORTHOLOGUE AFUA_2G00820)-RELATED"/>
    <property type="match status" value="1"/>
</dbReference>
<dbReference type="PANTHER" id="PTHR43784:SF2">
    <property type="entry name" value="GDSL-LIKE LIPASE_ACYLHYDROLASE, PUTATIVE (AFU_ORTHOLOGUE AFUA_2G00820)-RELATED"/>
    <property type="match status" value="1"/>
</dbReference>
<dbReference type="CDD" id="cd01832">
    <property type="entry name" value="SGNH_hydrolase_like_1"/>
    <property type="match status" value="1"/>
</dbReference>
<accession>A0ABQ3R9M3</accession>